<evidence type="ECO:0000256" key="2">
    <source>
        <dbReference type="ARBA" id="ARBA00010793"/>
    </source>
</evidence>
<sequence length="60" mass="6373">MEELVGVPACILGDMASRPNFGLNELDLVFSTLVVGSIISFTVMYLLAPTASSIFATLHV</sequence>
<comment type="caution">
    <text evidence="10">The sequence shown here is derived from an EMBL/GenBank/DDBJ whole genome shotgun (WGS) entry which is preliminary data.</text>
</comment>
<dbReference type="OrthoDB" id="1737553at2759"/>
<feature type="transmembrane region" description="Helical" evidence="9">
    <location>
        <begin position="28"/>
        <end position="48"/>
    </location>
</feature>
<evidence type="ECO:0000256" key="7">
    <source>
        <dbReference type="ARBA" id="ARBA00022989"/>
    </source>
</evidence>
<protein>
    <submittedName>
        <fullName evidence="10">Uncharacterized protein</fullName>
    </submittedName>
</protein>
<evidence type="ECO:0000256" key="1">
    <source>
        <dbReference type="ARBA" id="ARBA00004508"/>
    </source>
</evidence>
<evidence type="ECO:0000313" key="10">
    <source>
        <dbReference type="EMBL" id="KAE9622316.1"/>
    </source>
</evidence>
<comment type="similarity">
    <text evidence="2">Belongs to the RETICULATA family.</text>
</comment>
<keyword evidence="4" id="KW-0934">Plastid</keyword>
<dbReference type="InterPro" id="IPR021825">
    <property type="entry name" value="RETICULATA-related"/>
</dbReference>
<gene>
    <name evidence="10" type="ORF">Lalb_Chr01g0023941</name>
</gene>
<keyword evidence="7 9" id="KW-1133">Transmembrane helix</keyword>
<organism evidence="10 11">
    <name type="scientific">Lupinus albus</name>
    <name type="common">White lupine</name>
    <name type="synonym">Lupinus termis</name>
    <dbReference type="NCBI Taxonomy" id="3870"/>
    <lineage>
        <taxon>Eukaryota</taxon>
        <taxon>Viridiplantae</taxon>
        <taxon>Streptophyta</taxon>
        <taxon>Embryophyta</taxon>
        <taxon>Tracheophyta</taxon>
        <taxon>Spermatophyta</taxon>
        <taxon>Magnoliopsida</taxon>
        <taxon>eudicotyledons</taxon>
        <taxon>Gunneridae</taxon>
        <taxon>Pentapetalae</taxon>
        <taxon>rosids</taxon>
        <taxon>fabids</taxon>
        <taxon>Fabales</taxon>
        <taxon>Fabaceae</taxon>
        <taxon>Papilionoideae</taxon>
        <taxon>50 kb inversion clade</taxon>
        <taxon>genistoids sensu lato</taxon>
        <taxon>core genistoids</taxon>
        <taxon>Genisteae</taxon>
        <taxon>Lupinus</taxon>
    </lineage>
</organism>
<evidence type="ECO:0000256" key="4">
    <source>
        <dbReference type="ARBA" id="ARBA00022640"/>
    </source>
</evidence>
<evidence type="ECO:0000256" key="9">
    <source>
        <dbReference type="SAM" id="Phobius"/>
    </source>
</evidence>
<dbReference type="Proteomes" id="UP000447434">
    <property type="component" value="Chromosome 1"/>
</dbReference>
<keyword evidence="6" id="KW-0809">Transit peptide</keyword>
<dbReference type="AlphaFoldDB" id="A0A6A4RCH2"/>
<comment type="subcellular location">
    <subcellularLocation>
        <location evidence="1">Plastid</location>
        <location evidence="1">Chloroplast membrane</location>
        <topology evidence="1">Multi-pass membrane protein</topology>
    </subcellularLocation>
</comment>
<keyword evidence="8 9" id="KW-0472">Membrane</keyword>
<keyword evidence="5 9" id="KW-0812">Transmembrane</keyword>
<reference evidence="11" key="1">
    <citation type="journal article" date="2020" name="Nat. Commun.">
        <title>Genome sequence of the cluster root forming white lupin.</title>
        <authorList>
            <person name="Hufnagel B."/>
            <person name="Marques A."/>
            <person name="Soriano A."/>
            <person name="Marques L."/>
            <person name="Divol F."/>
            <person name="Doumas P."/>
            <person name="Sallet E."/>
            <person name="Mancinotti D."/>
            <person name="Carrere S."/>
            <person name="Marande W."/>
            <person name="Arribat S."/>
            <person name="Keller J."/>
            <person name="Huneau C."/>
            <person name="Blein T."/>
            <person name="Aime D."/>
            <person name="Laguerre M."/>
            <person name="Taylor J."/>
            <person name="Schubert V."/>
            <person name="Nelson M."/>
            <person name="Geu-Flores F."/>
            <person name="Crespi M."/>
            <person name="Gallardo-Guerrero K."/>
            <person name="Delaux P.-M."/>
            <person name="Salse J."/>
            <person name="Berges H."/>
            <person name="Guyot R."/>
            <person name="Gouzy J."/>
            <person name="Peret B."/>
        </authorList>
    </citation>
    <scope>NUCLEOTIDE SEQUENCE [LARGE SCALE GENOMIC DNA]</scope>
    <source>
        <strain evidence="11">cv. Amiga</strain>
    </source>
</reference>
<dbReference type="PANTHER" id="PTHR31620:SF15">
    <property type="entry name" value="PROTEIN RETICULATA-RELATED 2, CHLOROPLASTIC-RELATED"/>
    <property type="match status" value="1"/>
</dbReference>
<evidence type="ECO:0000256" key="3">
    <source>
        <dbReference type="ARBA" id="ARBA00022528"/>
    </source>
</evidence>
<evidence type="ECO:0000256" key="5">
    <source>
        <dbReference type="ARBA" id="ARBA00022692"/>
    </source>
</evidence>
<keyword evidence="3" id="KW-0150">Chloroplast</keyword>
<dbReference type="GO" id="GO:0031969">
    <property type="term" value="C:chloroplast membrane"/>
    <property type="evidence" value="ECO:0007669"/>
    <property type="project" value="UniProtKB-SubCell"/>
</dbReference>
<keyword evidence="11" id="KW-1185">Reference proteome</keyword>
<evidence type="ECO:0000256" key="8">
    <source>
        <dbReference type="ARBA" id="ARBA00023136"/>
    </source>
</evidence>
<dbReference type="PANTHER" id="PTHR31620">
    <property type="entry name" value="PROTEIN RETICULATA-RELATED 2, CHLOROPLASTIC-RELATED"/>
    <property type="match status" value="1"/>
</dbReference>
<accession>A0A6A4RCH2</accession>
<proteinExistence type="inferred from homology"/>
<evidence type="ECO:0000313" key="11">
    <source>
        <dbReference type="Proteomes" id="UP000447434"/>
    </source>
</evidence>
<dbReference type="EMBL" id="WOCE01000001">
    <property type="protein sequence ID" value="KAE9622316.1"/>
    <property type="molecule type" value="Genomic_DNA"/>
</dbReference>
<dbReference type="Pfam" id="PF11891">
    <property type="entry name" value="RETICULATA-like"/>
    <property type="match status" value="1"/>
</dbReference>
<name>A0A6A4RCH2_LUPAL</name>
<evidence type="ECO:0000256" key="6">
    <source>
        <dbReference type="ARBA" id="ARBA00022946"/>
    </source>
</evidence>